<dbReference type="PANTHER" id="PTHR43546">
    <property type="entry name" value="UPF0173 METAL-DEPENDENT HYDROLASE MJ1163-RELATED"/>
    <property type="match status" value="1"/>
</dbReference>
<dbReference type="Pfam" id="PF12706">
    <property type="entry name" value="Lactamase_B_2"/>
    <property type="match status" value="1"/>
</dbReference>
<dbReference type="SMART" id="SM00849">
    <property type="entry name" value="Lactamase_B"/>
    <property type="match status" value="1"/>
</dbReference>
<reference evidence="4 5" key="1">
    <citation type="journal article" date="2015" name="Genome Announc.">
        <title>Draft Genome Sequence of the Thermophile Thermus filiformis ATCC 43280, Producer of Carotenoid-(Di)glucoside-Branched Fatty Acid (Di)esters and Source of Hyperthermostable Enzymes of Biotechnological Interest.</title>
        <authorList>
            <person name="Mandelli F."/>
            <person name="Oliveira Ramires B."/>
            <person name="Couger M.B."/>
            <person name="Paixao D.A."/>
            <person name="Camilo C.M."/>
            <person name="Polikarpov I."/>
            <person name="Prade R."/>
            <person name="Riano-Pachon D.M."/>
            <person name="Squina F.M."/>
        </authorList>
    </citation>
    <scope>NUCLEOTIDE SEQUENCE [LARGE SCALE GENOMIC DNA]</scope>
    <source>
        <strain evidence="4 5">ATCC 43280</strain>
    </source>
</reference>
<dbReference type="PANTHER" id="PTHR43546:SF3">
    <property type="entry name" value="UPF0173 METAL-DEPENDENT HYDROLASE MJ1163"/>
    <property type="match status" value="1"/>
</dbReference>
<dbReference type="EMBL" id="JPSL02000040">
    <property type="protein sequence ID" value="KGQ23095.1"/>
    <property type="molecule type" value="Genomic_DNA"/>
</dbReference>
<evidence type="ECO:0000259" key="3">
    <source>
        <dbReference type="SMART" id="SM00849"/>
    </source>
</evidence>
<protein>
    <recommendedName>
        <fullName evidence="2">UPF0173 metal-dependent hydrolase THFILI_09465</fullName>
    </recommendedName>
</protein>
<evidence type="ECO:0000256" key="2">
    <source>
        <dbReference type="HAMAP-Rule" id="MF_00457"/>
    </source>
</evidence>
<dbReference type="PATRIC" id="fig|276.5.peg.51"/>
<dbReference type="Proteomes" id="UP000030364">
    <property type="component" value="Unassembled WGS sequence"/>
</dbReference>
<dbReference type="STRING" id="276.THFILI_09465"/>
<dbReference type="HAMAP" id="MF_00457">
    <property type="entry name" value="UPF0173"/>
    <property type="match status" value="1"/>
</dbReference>
<comment type="similarity">
    <text evidence="2">Belongs to the UPF0173 family.</text>
</comment>
<dbReference type="InterPro" id="IPR036866">
    <property type="entry name" value="RibonucZ/Hydroxyglut_hydro"/>
</dbReference>
<gene>
    <name evidence="4" type="ORF">THFILI_09465</name>
</gene>
<evidence type="ECO:0000313" key="4">
    <source>
        <dbReference type="EMBL" id="KGQ23095.1"/>
    </source>
</evidence>
<dbReference type="NCBIfam" id="NF001911">
    <property type="entry name" value="PRK00685.1"/>
    <property type="match status" value="1"/>
</dbReference>
<accession>A0A0A2WXT2</accession>
<dbReference type="GO" id="GO:0016787">
    <property type="term" value="F:hydrolase activity"/>
    <property type="evidence" value="ECO:0007669"/>
    <property type="project" value="UniProtKB-UniRule"/>
</dbReference>
<keyword evidence="1 2" id="KW-0378">Hydrolase</keyword>
<evidence type="ECO:0000256" key="1">
    <source>
        <dbReference type="ARBA" id="ARBA00022801"/>
    </source>
</evidence>
<dbReference type="InterPro" id="IPR022877">
    <property type="entry name" value="UPF0173"/>
</dbReference>
<dbReference type="RefSeq" id="WP_038060318.1">
    <property type="nucleotide sequence ID" value="NZ_JPSL02000040.1"/>
</dbReference>
<comment type="caution">
    <text evidence="4">The sequence shown here is derived from an EMBL/GenBank/DDBJ whole genome shotgun (WGS) entry which is preliminary data.</text>
</comment>
<dbReference type="InterPro" id="IPR050114">
    <property type="entry name" value="UPF0173_UPF0282_UlaG_hydrolase"/>
</dbReference>
<feature type="domain" description="Metallo-beta-lactamase" evidence="3">
    <location>
        <begin position="8"/>
        <end position="187"/>
    </location>
</feature>
<dbReference type="AlphaFoldDB" id="A0A0A2WXT2"/>
<proteinExistence type="inferred from homology"/>
<dbReference type="InterPro" id="IPR001279">
    <property type="entry name" value="Metallo-B-lactamas"/>
</dbReference>
<evidence type="ECO:0000313" key="5">
    <source>
        <dbReference type="Proteomes" id="UP000030364"/>
    </source>
</evidence>
<sequence length="224" mass="23987">MVEVRYIGHSAVLLTDGRTRIVIDPFLTGNPRAALGVEEVRADLILVTHAHGDHFGDAVALSKKGGVVVSTFEIATYAEKHGAKSIPMNIGGTYRFEGGWLKWTPAWHSSSFPDGTYGGMPMGVVVEFGGKRIYHAGDTALFSDMRLIGELGLDLALLPIGDHFTMGPKDALKALELLRPKKVVPIHYNTFPPIQQDGAAFAREAGALGVEGVALAPGESLRLD</sequence>
<dbReference type="SUPFAM" id="SSF56281">
    <property type="entry name" value="Metallo-hydrolase/oxidoreductase"/>
    <property type="match status" value="1"/>
</dbReference>
<dbReference type="OrthoDB" id="9789133at2"/>
<name>A0A0A2WXT2_THEFI</name>
<dbReference type="Gene3D" id="3.60.15.10">
    <property type="entry name" value="Ribonuclease Z/Hydroxyacylglutathione hydrolase-like"/>
    <property type="match status" value="1"/>
</dbReference>
<organism evidence="4 5">
    <name type="scientific">Thermus filiformis</name>
    <dbReference type="NCBI Taxonomy" id="276"/>
    <lineage>
        <taxon>Bacteria</taxon>
        <taxon>Thermotogati</taxon>
        <taxon>Deinococcota</taxon>
        <taxon>Deinococci</taxon>
        <taxon>Thermales</taxon>
        <taxon>Thermaceae</taxon>
        <taxon>Thermus</taxon>
    </lineage>
</organism>
<keyword evidence="5" id="KW-1185">Reference proteome</keyword>